<protein>
    <recommendedName>
        <fullName evidence="1">DUF6603 domain-containing protein</fullName>
    </recommendedName>
</protein>
<gene>
    <name evidence="2" type="ORF">D7004_10270</name>
</gene>
<dbReference type="EMBL" id="RBEE01000014">
    <property type="protein sequence ID" value="RNL53456.1"/>
    <property type="molecule type" value="Genomic_DNA"/>
</dbReference>
<dbReference type="AlphaFoldDB" id="A0A3N0BVP2"/>
<evidence type="ECO:0000313" key="3">
    <source>
        <dbReference type="Proteomes" id="UP000274046"/>
    </source>
</evidence>
<accession>A0A3N0BVP2</accession>
<comment type="caution">
    <text evidence="2">The sequence shown here is derived from an EMBL/GenBank/DDBJ whole genome shotgun (WGS) entry which is preliminary data.</text>
</comment>
<feature type="domain" description="DUF6603" evidence="1">
    <location>
        <begin position="443"/>
        <end position="1002"/>
    </location>
</feature>
<reference evidence="2 3" key="1">
    <citation type="submission" date="2018-10" db="EMBL/GenBank/DDBJ databases">
        <title>Genome sequencing of Pedobacter jejuensis TNB23.</title>
        <authorList>
            <person name="Cho Y.-J."/>
            <person name="Cho A."/>
            <person name="Kim O.-S."/>
        </authorList>
    </citation>
    <scope>NUCLEOTIDE SEQUENCE [LARGE SCALE GENOMIC DNA]</scope>
    <source>
        <strain evidence="2 3">TNB23</strain>
    </source>
</reference>
<proteinExistence type="predicted"/>
<dbReference type="InterPro" id="IPR046538">
    <property type="entry name" value="DUF6603"/>
</dbReference>
<evidence type="ECO:0000313" key="2">
    <source>
        <dbReference type="EMBL" id="RNL53456.1"/>
    </source>
</evidence>
<dbReference type="Pfam" id="PF20248">
    <property type="entry name" value="DUF6603"/>
    <property type="match status" value="1"/>
</dbReference>
<organism evidence="2 3">
    <name type="scientific">Pedobacter jejuensis</name>
    <dbReference type="NCBI Taxonomy" id="1268550"/>
    <lineage>
        <taxon>Bacteria</taxon>
        <taxon>Pseudomonadati</taxon>
        <taxon>Bacteroidota</taxon>
        <taxon>Sphingobacteriia</taxon>
        <taxon>Sphingobacteriales</taxon>
        <taxon>Sphingobacteriaceae</taxon>
        <taxon>Pedobacter</taxon>
    </lineage>
</organism>
<evidence type="ECO:0000259" key="1">
    <source>
        <dbReference type="Pfam" id="PF20248"/>
    </source>
</evidence>
<dbReference type="Proteomes" id="UP000274046">
    <property type="component" value="Unassembled WGS sequence"/>
</dbReference>
<sequence>MRVLRKSCNLKNSMFMAAAGTIESITLALAKALKPLPALLNPDLFTKLGVPLPQSIENNAGINTKLAEVKTLALDLPALIAALEASSHNENIPNIIADGAKLIKKITDIILKIKELGIALNTAILGLPASIQADLKTLADKLPIRILEYCLVGYLGEHLPLLTRSLNLIGTIDKEITLPPGMVLNTPLPGFVPRRIYLNRLLQILSNPQAYLQETYKLGLASLTGKEIFERTRAFLISLGIPAEIAQIGSGPLILESDYFKAELDTSINPPGIKFEAKVSGNNTFEKSYSISDLWKAKIQNTRSFNAGLKGKLQYPLILTLQPASGSALMDTSLSLIAKKSNNEAFMLLGLTKGTRLEAKSINASVSLNTALNNGTNQIAPSVNVAIEGGKLIIDFSEGDGFIKSILSNIKTEASFDLKANWDAANGLRLEGSGGFELLIPLHIDLALLLIEGIYFKLGFENSKLNVGLSVIIKTNLGPLVAVIDGIGTNFPISFPDNLDGNMSFANLGSSFVPPTRIGLSIDTGVIKGGGFLGLNVEKGEYIGALELSFQGFIDLKAIAIISTKMPDGSEGFALLILVTAEFVPIQLGFGFTLIGVGGLLAVNRRTEVDALKEGIRTGAVKSILFPQDIVNNITRIISDLQQVFPISEGTFIIAPMAKIGWGTPTLISLEMGIIIDIPATKLIILGVLRCILPTEEAPLLKLQVNFLGIIDFSQGISFNAVLFDSRLLAFTLTGEMALRIGWGDKPIFVLSVGGFHPSFNEVPTDLRNMKRITISLLSGKNPRISVATYFAVTSNSVQSGARVELYAEACSFNVFGYLGYDLLVQFNPFYFIAQIEAGIALRRGSSEIAGIHLAGQLSGPTPWRALGKASLKILFVKVSVKFDVSWGEQAPPQLEESIDIKKLIVDAIKDDRNWKADLPANTNTNVTLRKLELPDGKIIIHPFTILSLSQKVTPLDMEINKFGHNKPSVDTYFTISVTDNSATQPTFEEFAIGNFIKLKDSEKLSRSSFNRMKSGIFFQTTNEIFHGTELQKEVIYELSYVHRKKGIALLIKVAGFKLFDKVFNIFSKGNAISKNAYSVSRKTAVIKPAKVEFNTGLYSVVNTKDLTAFSGTDNLNSEAEAYALHDELLRKNPALKNQLQVVSQFELN</sequence>
<name>A0A3N0BVP2_9SPHI</name>
<keyword evidence="3" id="KW-1185">Reference proteome</keyword>